<comment type="caution">
    <text evidence="6">The sequence shown here is derived from an EMBL/GenBank/DDBJ whole genome shotgun (WGS) entry which is preliminary data.</text>
</comment>
<dbReference type="Gene3D" id="3.90.180.10">
    <property type="entry name" value="Medium-chain alcohol dehydrogenases, catalytic domain"/>
    <property type="match status" value="1"/>
</dbReference>
<proteinExistence type="predicted"/>
<name>A0A9P6FKN4_9FUNG</name>
<evidence type="ECO:0000256" key="1">
    <source>
        <dbReference type="ARBA" id="ARBA00001947"/>
    </source>
</evidence>
<evidence type="ECO:0000256" key="4">
    <source>
        <dbReference type="ARBA" id="ARBA00023002"/>
    </source>
</evidence>
<evidence type="ECO:0000313" key="7">
    <source>
        <dbReference type="Proteomes" id="UP000780801"/>
    </source>
</evidence>
<dbReference type="EMBL" id="JAABOA010004889">
    <property type="protein sequence ID" value="KAF9577398.1"/>
    <property type="molecule type" value="Genomic_DNA"/>
</dbReference>
<evidence type="ECO:0000256" key="3">
    <source>
        <dbReference type="ARBA" id="ARBA00022833"/>
    </source>
</evidence>
<dbReference type="Pfam" id="PF08240">
    <property type="entry name" value="ADH_N"/>
    <property type="match status" value="1"/>
</dbReference>
<dbReference type="SUPFAM" id="SSF50129">
    <property type="entry name" value="GroES-like"/>
    <property type="match status" value="1"/>
</dbReference>
<dbReference type="FunFam" id="3.40.50.720:FF:000022">
    <property type="entry name" value="Cinnamyl alcohol dehydrogenase"/>
    <property type="match status" value="1"/>
</dbReference>
<protein>
    <recommendedName>
        <fullName evidence="5">Enoyl reductase (ER) domain-containing protein</fullName>
    </recommendedName>
</protein>
<keyword evidence="7" id="KW-1185">Reference proteome</keyword>
<keyword evidence="4" id="KW-0560">Oxidoreductase</keyword>
<accession>A0A9P6FKN4</accession>
<feature type="domain" description="Enoyl reductase (ER)" evidence="5">
    <location>
        <begin position="26"/>
        <end position="358"/>
    </location>
</feature>
<dbReference type="SUPFAM" id="SSF51735">
    <property type="entry name" value="NAD(P)-binding Rossmann-fold domains"/>
    <property type="match status" value="1"/>
</dbReference>
<dbReference type="Proteomes" id="UP000780801">
    <property type="component" value="Unassembled WGS sequence"/>
</dbReference>
<evidence type="ECO:0000256" key="2">
    <source>
        <dbReference type="ARBA" id="ARBA00022723"/>
    </source>
</evidence>
<dbReference type="CDD" id="cd05283">
    <property type="entry name" value="CAD1"/>
    <property type="match status" value="1"/>
</dbReference>
<keyword evidence="3" id="KW-0862">Zinc</keyword>
<dbReference type="InterPro" id="IPR020843">
    <property type="entry name" value="ER"/>
</dbReference>
<comment type="cofactor">
    <cofactor evidence="1">
        <name>Zn(2+)</name>
        <dbReference type="ChEBI" id="CHEBI:29105"/>
    </cofactor>
</comment>
<dbReference type="Pfam" id="PF00107">
    <property type="entry name" value="ADH_zinc_N"/>
    <property type="match status" value="1"/>
</dbReference>
<dbReference type="InterPro" id="IPR036291">
    <property type="entry name" value="NAD(P)-bd_dom_sf"/>
</dbReference>
<evidence type="ECO:0000313" key="6">
    <source>
        <dbReference type="EMBL" id="KAF9577398.1"/>
    </source>
</evidence>
<dbReference type="InterPro" id="IPR047109">
    <property type="entry name" value="CAD-like"/>
</dbReference>
<dbReference type="PANTHER" id="PTHR42683">
    <property type="entry name" value="ALDEHYDE REDUCTASE"/>
    <property type="match status" value="1"/>
</dbReference>
<dbReference type="InterPro" id="IPR011032">
    <property type="entry name" value="GroES-like_sf"/>
</dbReference>
<reference evidence="6" key="1">
    <citation type="journal article" date="2020" name="Fungal Divers.">
        <title>Resolving the Mortierellaceae phylogeny through synthesis of multi-gene phylogenetics and phylogenomics.</title>
        <authorList>
            <person name="Vandepol N."/>
            <person name="Liber J."/>
            <person name="Desiro A."/>
            <person name="Na H."/>
            <person name="Kennedy M."/>
            <person name="Barry K."/>
            <person name="Grigoriev I.V."/>
            <person name="Miller A.N."/>
            <person name="O'Donnell K."/>
            <person name="Stajich J.E."/>
            <person name="Bonito G."/>
        </authorList>
    </citation>
    <scope>NUCLEOTIDE SEQUENCE</scope>
    <source>
        <strain evidence="6">KOD1015</strain>
    </source>
</reference>
<dbReference type="GO" id="GO:0046872">
    <property type="term" value="F:metal ion binding"/>
    <property type="evidence" value="ECO:0007669"/>
    <property type="project" value="UniProtKB-KW"/>
</dbReference>
<dbReference type="OrthoDB" id="1879366at2759"/>
<evidence type="ECO:0000259" key="5">
    <source>
        <dbReference type="SMART" id="SM00829"/>
    </source>
</evidence>
<dbReference type="InterPro" id="IPR013154">
    <property type="entry name" value="ADH-like_N"/>
</dbReference>
<dbReference type="GO" id="GO:0016616">
    <property type="term" value="F:oxidoreductase activity, acting on the CH-OH group of donors, NAD or NADP as acceptor"/>
    <property type="evidence" value="ECO:0007669"/>
    <property type="project" value="InterPro"/>
</dbReference>
<dbReference type="InterPro" id="IPR013149">
    <property type="entry name" value="ADH-like_C"/>
</dbReference>
<gene>
    <name evidence="6" type="ORF">BGW38_007406</name>
</gene>
<dbReference type="SMART" id="SM00829">
    <property type="entry name" value="PKS_ER"/>
    <property type="match status" value="1"/>
</dbReference>
<dbReference type="Gene3D" id="3.40.50.720">
    <property type="entry name" value="NAD(P)-binding Rossmann-like Domain"/>
    <property type="match status" value="1"/>
</dbReference>
<dbReference type="AlphaFoldDB" id="A0A9P6FKN4"/>
<organism evidence="6 7">
    <name type="scientific">Lunasporangiospora selenospora</name>
    <dbReference type="NCBI Taxonomy" id="979761"/>
    <lineage>
        <taxon>Eukaryota</taxon>
        <taxon>Fungi</taxon>
        <taxon>Fungi incertae sedis</taxon>
        <taxon>Mucoromycota</taxon>
        <taxon>Mortierellomycotina</taxon>
        <taxon>Mortierellomycetes</taxon>
        <taxon>Mortierellales</taxon>
        <taxon>Mortierellaceae</taxon>
        <taxon>Lunasporangiospora</taxon>
    </lineage>
</organism>
<sequence>MTSTPDTSSDASLDKSTTFTGWASTGTIELKKWSYHPRLLSEDEIEIEITHCGICGSDIHTITSGWGDLKYSPCIPGHEVVGKVVVKGANTTHQIGDLVGVGGLISSCGNCKHCKTGFEQFCPERTFIFNDTFKDGRGGLTYGGFADRLQVHGKFAFKIPDGLSGAEAAPLLCAGLTVFNPLKTLGAGPGKKVGVIGIGGLGHLGVQFARAMQCDEVVAISSGDSKREEAFKLGATKYINSSKPEEMKAAHQSLDIILYTSTGKNIDWSGLVDLIGNRGKLVVVAFLGESLGVPGYPLNVRHISISGSIIGGIETTKEMIAFAAKHNVRSLVEVMPMSNATEAIQRADDGHPRFRVVLDASK</sequence>
<keyword evidence="2" id="KW-0479">Metal-binding</keyword>